<comment type="caution">
    <text evidence="2">The sequence shown here is derived from an EMBL/GenBank/DDBJ whole genome shotgun (WGS) entry which is preliminary data.</text>
</comment>
<proteinExistence type="predicted"/>
<dbReference type="EMBL" id="JABEZW010227036">
    <property type="protein sequence ID" value="MBA0788029.1"/>
    <property type="molecule type" value="Genomic_DNA"/>
</dbReference>
<keyword evidence="3" id="KW-1185">Reference proteome</keyword>
<dbReference type="Pfam" id="PF22936">
    <property type="entry name" value="Pol_BBD"/>
    <property type="match status" value="1"/>
</dbReference>
<evidence type="ECO:0000259" key="1">
    <source>
        <dbReference type="Pfam" id="PF22936"/>
    </source>
</evidence>
<evidence type="ECO:0000313" key="2">
    <source>
        <dbReference type="EMBL" id="MBA0788029.1"/>
    </source>
</evidence>
<sequence>MRDGIIRTLSDVRYVPNLLKNLISLSILDSKGYRINIESIDIKVSHGTLVLLKGKRTDSLYILEGSTVTDETRHLSSVTELKSTRLEWRQLGHKRKKSMIVSLKRGSLLGAGFEKLGHRVCENQTQVSFDLVVHKSKARSLPTSKYRFDLDNSLHSSR</sequence>
<accession>A0A7J9FRT6</accession>
<organism evidence="2 3">
    <name type="scientific">Gossypium trilobum</name>
    <dbReference type="NCBI Taxonomy" id="34281"/>
    <lineage>
        <taxon>Eukaryota</taxon>
        <taxon>Viridiplantae</taxon>
        <taxon>Streptophyta</taxon>
        <taxon>Embryophyta</taxon>
        <taxon>Tracheophyta</taxon>
        <taxon>Spermatophyta</taxon>
        <taxon>Magnoliopsida</taxon>
        <taxon>eudicotyledons</taxon>
        <taxon>Gunneridae</taxon>
        <taxon>Pentapetalae</taxon>
        <taxon>rosids</taxon>
        <taxon>malvids</taxon>
        <taxon>Malvales</taxon>
        <taxon>Malvaceae</taxon>
        <taxon>Malvoideae</taxon>
        <taxon>Gossypium</taxon>
    </lineage>
</organism>
<dbReference type="InterPro" id="IPR054722">
    <property type="entry name" value="PolX-like_BBD"/>
</dbReference>
<dbReference type="AlphaFoldDB" id="A0A7J9FRT6"/>
<protein>
    <recommendedName>
        <fullName evidence="1">Retrovirus-related Pol polyprotein from transposon TNT 1-94-like beta-barrel domain-containing protein</fullName>
    </recommendedName>
</protein>
<gene>
    <name evidence="2" type="ORF">Gotri_025677</name>
</gene>
<dbReference type="Proteomes" id="UP000593568">
    <property type="component" value="Unassembled WGS sequence"/>
</dbReference>
<name>A0A7J9FRT6_9ROSI</name>
<reference evidence="2 3" key="1">
    <citation type="journal article" date="2019" name="Genome Biol. Evol.">
        <title>Insights into the evolution of the New World diploid cottons (Gossypium, subgenus Houzingenia) based on genome sequencing.</title>
        <authorList>
            <person name="Grover C.E."/>
            <person name="Arick M.A. 2nd"/>
            <person name="Thrash A."/>
            <person name="Conover J.L."/>
            <person name="Sanders W.S."/>
            <person name="Peterson D.G."/>
            <person name="Frelichowski J.E."/>
            <person name="Scheffler J.A."/>
            <person name="Scheffler B.E."/>
            <person name="Wendel J.F."/>
        </authorList>
    </citation>
    <scope>NUCLEOTIDE SEQUENCE [LARGE SCALE GENOMIC DNA]</scope>
    <source>
        <strain evidence="2">8</strain>
        <tissue evidence="2">Leaf</tissue>
    </source>
</reference>
<feature type="domain" description="Retrovirus-related Pol polyprotein from transposon TNT 1-94-like beta-barrel" evidence="1">
    <location>
        <begin position="2"/>
        <end position="33"/>
    </location>
</feature>
<evidence type="ECO:0000313" key="3">
    <source>
        <dbReference type="Proteomes" id="UP000593568"/>
    </source>
</evidence>